<dbReference type="EMBL" id="CP060828">
    <property type="protein sequence ID" value="QNP68772.1"/>
    <property type="molecule type" value="Genomic_DNA"/>
</dbReference>
<organism evidence="2 3">
    <name type="scientific">Streptomyces roseirectus</name>
    <dbReference type="NCBI Taxonomy" id="2768066"/>
    <lineage>
        <taxon>Bacteria</taxon>
        <taxon>Bacillati</taxon>
        <taxon>Actinomycetota</taxon>
        <taxon>Actinomycetes</taxon>
        <taxon>Kitasatosporales</taxon>
        <taxon>Streptomycetaceae</taxon>
        <taxon>Streptomyces</taxon>
    </lineage>
</organism>
<accession>A0A7H0I7K6</accession>
<dbReference type="RefSeq" id="WP_187745811.1">
    <property type="nucleotide sequence ID" value="NZ_CP060828.1"/>
</dbReference>
<protein>
    <recommendedName>
        <fullName evidence="4">Integral membrane protein</fullName>
    </recommendedName>
</protein>
<dbReference type="AlphaFoldDB" id="A0A7H0I7K6"/>
<evidence type="ECO:0000313" key="3">
    <source>
        <dbReference type="Proteomes" id="UP000516052"/>
    </source>
</evidence>
<proteinExistence type="predicted"/>
<keyword evidence="1" id="KW-0812">Transmembrane</keyword>
<dbReference type="Proteomes" id="UP000516052">
    <property type="component" value="Chromosome"/>
</dbReference>
<evidence type="ECO:0000256" key="1">
    <source>
        <dbReference type="SAM" id="Phobius"/>
    </source>
</evidence>
<gene>
    <name evidence="2" type="ORF">IAG44_04380</name>
</gene>
<sequence length="197" mass="21962">MGARTRTRVRGWRWRRNPLRRPSDVVENWTALALAVLLLVAAPLTGALAGVWAQREGRAVAERLRAERHQVRAEVVGRVPDTPAAASGREQSYRVAVRWSTPDGQFRTTTAPVPAGTRSGDRVDVWLDARGRGVRPPPSGAMVWQQTLSVAFCAAGATAGVVVVGYVVFRRTALRHRLAEWERDWARTEPLWTRRRA</sequence>
<keyword evidence="1" id="KW-0472">Membrane</keyword>
<feature type="transmembrane region" description="Helical" evidence="1">
    <location>
        <begin position="148"/>
        <end position="169"/>
    </location>
</feature>
<dbReference type="PANTHER" id="PTHR42305">
    <property type="entry name" value="MEMBRANE PROTEIN RV1733C-RELATED"/>
    <property type="match status" value="1"/>
</dbReference>
<dbReference type="PANTHER" id="PTHR42305:SF1">
    <property type="entry name" value="MEMBRANE PROTEIN RV1733C-RELATED"/>
    <property type="match status" value="1"/>
</dbReference>
<reference evidence="2 3" key="1">
    <citation type="submission" date="2020-08" db="EMBL/GenBank/DDBJ databases">
        <title>A novel species.</title>
        <authorList>
            <person name="Gao J."/>
        </authorList>
    </citation>
    <scope>NUCLEOTIDE SEQUENCE [LARGE SCALE GENOMIC DNA]</scope>
    <source>
        <strain evidence="2 3">CRXT-G-22</strain>
    </source>
</reference>
<evidence type="ECO:0000313" key="2">
    <source>
        <dbReference type="EMBL" id="QNP68772.1"/>
    </source>
</evidence>
<name>A0A7H0I7K6_9ACTN</name>
<dbReference type="KEGG" id="sroi:IAG44_04380"/>
<keyword evidence="3" id="KW-1185">Reference proteome</keyword>
<evidence type="ECO:0008006" key="4">
    <source>
        <dbReference type="Google" id="ProtNLM"/>
    </source>
</evidence>
<dbReference type="InterPro" id="IPR039708">
    <property type="entry name" value="MT1774/Rv1733c-like"/>
</dbReference>
<keyword evidence="1" id="KW-1133">Transmembrane helix</keyword>